<name>X6M7E0_RETFI</name>
<keyword evidence="3" id="KW-1185">Reference proteome</keyword>
<accession>X6M7E0</accession>
<feature type="non-terminal residue" evidence="2">
    <location>
        <position position="175"/>
    </location>
</feature>
<proteinExistence type="predicted"/>
<feature type="transmembrane region" description="Helical" evidence="1">
    <location>
        <begin position="148"/>
        <end position="172"/>
    </location>
</feature>
<dbReference type="Proteomes" id="UP000023152">
    <property type="component" value="Unassembled WGS sequence"/>
</dbReference>
<evidence type="ECO:0000256" key="1">
    <source>
        <dbReference type="SAM" id="Phobius"/>
    </source>
</evidence>
<reference evidence="2 3" key="1">
    <citation type="journal article" date="2013" name="Curr. Biol.">
        <title>The Genome of the Foraminiferan Reticulomyxa filosa.</title>
        <authorList>
            <person name="Glockner G."/>
            <person name="Hulsmann N."/>
            <person name="Schleicher M."/>
            <person name="Noegel A.A."/>
            <person name="Eichinger L."/>
            <person name="Gallinger C."/>
            <person name="Pawlowski J."/>
            <person name="Sierra R."/>
            <person name="Euteneuer U."/>
            <person name="Pillet L."/>
            <person name="Moustafa A."/>
            <person name="Platzer M."/>
            <person name="Groth M."/>
            <person name="Szafranski K."/>
            <person name="Schliwa M."/>
        </authorList>
    </citation>
    <scope>NUCLEOTIDE SEQUENCE [LARGE SCALE GENOMIC DNA]</scope>
</reference>
<dbReference type="EMBL" id="ASPP01023996">
    <property type="protein sequence ID" value="ETO09576.1"/>
    <property type="molecule type" value="Genomic_DNA"/>
</dbReference>
<keyword evidence="1" id="KW-0472">Membrane</keyword>
<sequence length="175" mass="20489">MKIKVGREVMSNITYENIPVCTQLYKFPYIFPKNPEDGLVFYSSLLALTLCVLCYVLYKIRKQRQLLQKGEIRTMKGYLLPIYKIFLYCCVIVYGIKAIDIAIAFIIYKQRFQTGMPLAFAIFHATSFWTSEFWLFDLFHGMITIRRALWFSTLLWIGNIVAITLGIFLSLYSLN</sequence>
<organism evidence="2 3">
    <name type="scientific">Reticulomyxa filosa</name>
    <dbReference type="NCBI Taxonomy" id="46433"/>
    <lineage>
        <taxon>Eukaryota</taxon>
        <taxon>Sar</taxon>
        <taxon>Rhizaria</taxon>
        <taxon>Retaria</taxon>
        <taxon>Foraminifera</taxon>
        <taxon>Monothalamids</taxon>
        <taxon>Reticulomyxidae</taxon>
        <taxon>Reticulomyxa</taxon>
    </lineage>
</organism>
<evidence type="ECO:0000313" key="3">
    <source>
        <dbReference type="Proteomes" id="UP000023152"/>
    </source>
</evidence>
<feature type="transmembrane region" description="Helical" evidence="1">
    <location>
        <begin position="85"/>
        <end position="108"/>
    </location>
</feature>
<evidence type="ECO:0000313" key="2">
    <source>
        <dbReference type="EMBL" id="ETO09576.1"/>
    </source>
</evidence>
<comment type="caution">
    <text evidence="2">The sequence shown here is derived from an EMBL/GenBank/DDBJ whole genome shotgun (WGS) entry which is preliminary data.</text>
</comment>
<keyword evidence="1" id="KW-0812">Transmembrane</keyword>
<protein>
    <submittedName>
        <fullName evidence="2">Uncharacterized protein</fullName>
    </submittedName>
</protein>
<dbReference type="AlphaFoldDB" id="X6M7E0"/>
<feature type="transmembrane region" description="Helical" evidence="1">
    <location>
        <begin position="39"/>
        <end position="58"/>
    </location>
</feature>
<keyword evidence="1" id="KW-1133">Transmembrane helix</keyword>
<gene>
    <name evidence="2" type="ORF">RFI_27803</name>
</gene>
<feature type="transmembrane region" description="Helical" evidence="1">
    <location>
        <begin position="114"/>
        <end position="136"/>
    </location>
</feature>